<gene>
    <name evidence="2" type="ORF">QFZ34_002715</name>
</gene>
<feature type="transmembrane region" description="Helical" evidence="1">
    <location>
        <begin position="71"/>
        <end position="90"/>
    </location>
</feature>
<evidence type="ECO:0008006" key="4">
    <source>
        <dbReference type="Google" id="ProtNLM"/>
    </source>
</evidence>
<feature type="transmembrane region" description="Helical" evidence="1">
    <location>
        <begin position="96"/>
        <end position="118"/>
    </location>
</feature>
<dbReference type="EMBL" id="JAUSZT010000003">
    <property type="protein sequence ID" value="MDQ0997533.1"/>
    <property type="molecule type" value="Genomic_DNA"/>
</dbReference>
<keyword evidence="3" id="KW-1185">Reference proteome</keyword>
<evidence type="ECO:0000313" key="2">
    <source>
        <dbReference type="EMBL" id="MDQ0997533.1"/>
    </source>
</evidence>
<dbReference type="RefSeq" id="WP_307281613.1">
    <property type="nucleotide sequence ID" value="NZ_JAUSZT010000003.1"/>
</dbReference>
<feature type="transmembrane region" description="Helical" evidence="1">
    <location>
        <begin position="42"/>
        <end position="64"/>
    </location>
</feature>
<sequence length="129" mass="13611">MIQINLKDGMMTNAVLTGVTGLGLSVFSELATQYLMPGAPSWLVLGLGIALLLFAADVGMIAQWKTRSRPLVGFVFIADLLWVICVPAILVLMPSAFTSLGVVATVAVTAVVAVFALIEWNGLKHLQAA</sequence>
<keyword evidence="1" id="KW-1133">Transmembrane helix</keyword>
<comment type="caution">
    <text evidence="2">The sequence shown here is derived from an EMBL/GenBank/DDBJ whole genome shotgun (WGS) entry which is preliminary data.</text>
</comment>
<keyword evidence="1" id="KW-0472">Membrane</keyword>
<reference evidence="2 3" key="1">
    <citation type="submission" date="2023-07" db="EMBL/GenBank/DDBJ databases">
        <title>Comparative genomics of wheat-associated soil bacteria to identify genetic determinants of phenazine resistance.</title>
        <authorList>
            <person name="Mouncey N."/>
        </authorList>
    </citation>
    <scope>NUCLEOTIDE SEQUENCE [LARGE SCALE GENOMIC DNA]</scope>
    <source>
        <strain evidence="2 3">W4I11</strain>
    </source>
</reference>
<dbReference type="Proteomes" id="UP001237780">
    <property type="component" value="Unassembled WGS sequence"/>
</dbReference>
<keyword evidence="1" id="KW-0812">Transmembrane</keyword>
<evidence type="ECO:0000256" key="1">
    <source>
        <dbReference type="SAM" id="Phobius"/>
    </source>
</evidence>
<proteinExistence type="predicted"/>
<accession>A0ABU0S9T7</accession>
<evidence type="ECO:0000313" key="3">
    <source>
        <dbReference type="Proteomes" id="UP001237780"/>
    </source>
</evidence>
<protein>
    <recommendedName>
        <fullName evidence="4">DUF2127 domain-containing protein</fullName>
    </recommendedName>
</protein>
<organism evidence="2 3">
    <name type="scientific">Phyllobacterium ifriqiyense</name>
    <dbReference type="NCBI Taxonomy" id="314238"/>
    <lineage>
        <taxon>Bacteria</taxon>
        <taxon>Pseudomonadati</taxon>
        <taxon>Pseudomonadota</taxon>
        <taxon>Alphaproteobacteria</taxon>
        <taxon>Hyphomicrobiales</taxon>
        <taxon>Phyllobacteriaceae</taxon>
        <taxon>Phyllobacterium</taxon>
    </lineage>
</organism>
<feature type="transmembrane region" description="Helical" evidence="1">
    <location>
        <begin position="12"/>
        <end position="36"/>
    </location>
</feature>
<name>A0ABU0S9T7_9HYPH</name>